<keyword evidence="3" id="KW-0597">Phosphoprotein</keyword>
<evidence type="ECO:0000256" key="2">
    <source>
        <dbReference type="ARBA" id="ARBA00024867"/>
    </source>
</evidence>
<dbReference type="AlphaFoldDB" id="A0AAW9K4T4"/>
<dbReference type="Proteomes" id="UP001288944">
    <property type="component" value="Unassembled WGS sequence"/>
</dbReference>
<proteinExistence type="predicted"/>
<accession>A0AAW9K4T4</accession>
<evidence type="ECO:0000256" key="1">
    <source>
        <dbReference type="ARBA" id="ARBA00018672"/>
    </source>
</evidence>
<comment type="function">
    <text evidence="2">May play the central regulatory role in sporulation. It may be an element of the effector pathway responsible for the activation of sporulation genes in response to nutritional stress. Spo0A may act in concert with spo0H (a sigma factor) to control the expression of some genes that are critical to the sporulation process.</text>
</comment>
<sequence length="89" mass="10353">MIKVLIVEDDPMVADINKRYIQDFQELTVARICNNGKDALEILNRNNIDLVILDVYMPKLTGIELLKEIRRREINTEVIMVTAEHESKN</sequence>
<evidence type="ECO:0000313" key="5">
    <source>
        <dbReference type="EMBL" id="MDZ7543237.1"/>
    </source>
</evidence>
<feature type="modified residue" description="4-aspartylphosphate" evidence="3">
    <location>
        <position position="54"/>
    </location>
</feature>
<protein>
    <recommendedName>
        <fullName evidence="1">Stage 0 sporulation protein A homolog</fullName>
    </recommendedName>
</protein>
<dbReference type="SUPFAM" id="SSF52172">
    <property type="entry name" value="CheY-like"/>
    <property type="match status" value="1"/>
</dbReference>
<dbReference type="GO" id="GO:0000156">
    <property type="term" value="F:phosphorelay response regulator activity"/>
    <property type="evidence" value="ECO:0007669"/>
    <property type="project" value="TreeGrafter"/>
</dbReference>
<evidence type="ECO:0000259" key="4">
    <source>
        <dbReference type="PROSITE" id="PS50110"/>
    </source>
</evidence>
<evidence type="ECO:0000256" key="3">
    <source>
        <dbReference type="PROSITE-ProRule" id="PRU00169"/>
    </source>
</evidence>
<dbReference type="Pfam" id="PF00072">
    <property type="entry name" value="Response_reg"/>
    <property type="match status" value="1"/>
</dbReference>
<dbReference type="Gene3D" id="3.40.50.2300">
    <property type="match status" value="1"/>
</dbReference>
<dbReference type="InterPro" id="IPR011006">
    <property type="entry name" value="CheY-like_superfamily"/>
</dbReference>
<dbReference type="PANTHER" id="PTHR45526:SF1">
    <property type="entry name" value="TRANSCRIPTIONAL REGULATORY PROTEIN DCUR-RELATED"/>
    <property type="match status" value="1"/>
</dbReference>
<dbReference type="InterPro" id="IPR051271">
    <property type="entry name" value="2C-system_Tx_regulators"/>
</dbReference>
<gene>
    <name evidence="5" type="ORF">GNF83_19070</name>
</gene>
<organism evidence="5 6">
    <name type="scientific">Clostridium perfringens</name>
    <dbReference type="NCBI Taxonomy" id="1502"/>
    <lineage>
        <taxon>Bacteria</taxon>
        <taxon>Bacillati</taxon>
        <taxon>Bacillota</taxon>
        <taxon>Clostridia</taxon>
        <taxon>Eubacteriales</taxon>
        <taxon>Clostridiaceae</taxon>
        <taxon>Clostridium</taxon>
    </lineage>
</organism>
<dbReference type="InterPro" id="IPR001789">
    <property type="entry name" value="Sig_transdc_resp-reg_receiver"/>
</dbReference>
<feature type="domain" description="Response regulatory" evidence="4">
    <location>
        <begin position="3"/>
        <end position="89"/>
    </location>
</feature>
<dbReference type="EMBL" id="WNUR01000969">
    <property type="protein sequence ID" value="MDZ7543237.1"/>
    <property type="molecule type" value="Genomic_DNA"/>
</dbReference>
<comment type="caution">
    <text evidence="5">The sequence shown here is derived from an EMBL/GenBank/DDBJ whole genome shotgun (WGS) entry which is preliminary data.</text>
</comment>
<feature type="non-terminal residue" evidence="5">
    <location>
        <position position="89"/>
    </location>
</feature>
<dbReference type="PROSITE" id="PS50110">
    <property type="entry name" value="RESPONSE_REGULATORY"/>
    <property type="match status" value="1"/>
</dbReference>
<dbReference type="PANTHER" id="PTHR45526">
    <property type="entry name" value="TRANSCRIPTIONAL REGULATORY PROTEIN DPIA"/>
    <property type="match status" value="1"/>
</dbReference>
<dbReference type="SMART" id="SM00448">
    <property type="entry name" value="REC"/>
    <property type="match status" value="1"/>
</dbReference>
<evidence type="ECO:0000313" key="6">
    <source>
        <dbReference type="Proteomes" id="UP001288944"/>
    </source>
</evidence>
<name>A0AAW9K4T4_CLOPF</name>
<reference evidence="5" key="1">
    <citation type="submission" date="2019-11" db="EMBL/GenBank/DDBJ databases">
        <title>Characterization of Clostridium perfringens isolates from swine manure treated agricultural soils.</title>
        <authorList>
            <person name="Wushke S.T."/>
        </authorList>
    </citation>
    <scope>NUCLEOTIDE SEQUENCE</scope>
    <source>
        <strain evidence="5">X62</strain>
    </source>
</reference>